<evidence type="ECO:0000313" key="1">
    <source>
        <dbReference type="EMBL" id="CDM92948.1"/>
    </source>
</evidence>
<dbReference type="AlphaFoldDB" id="A0A9P1KAW9"/>
<dbReference type="EMBL" id="FO818640">
    <property type="protein sequence ID" value="CDM92948.1"/>
    <property type="molecule type" value="Genomic_DNA"/>
</dbReference>
<proteinExistence type="predicted"/>
<reference evidence="1 2" key="1">
    <citation type="submission" date="2014-02" db="EMBL/GenBank/DDBJ databases">
        <authorList>
            <person name="Genoscope - CEA"/>
        </authorList>
    </citation>
    <scope>NUCLEOTIDE SEQUENCE [LARGE SCALE GENOMIC DNA]</scope>
    <source>
        <strain evidence="1 2">PCC 8005</strain>
    </source>
</reference>
<gene>
    <name evidence="1" type="ORF">ARTHRO_10621</name>
</gene>
<organism evidence="1 2">
    <name type="scientific">Limnospira indica PCC 8005</name>
    <dbReference type="NCBI Taxonomy" id="376219"/>
    <lineage>
        <taxon>Bacteria</taxon>
        <taxon>Bacillati</taxon>
        <taxon>Cyanobacteriota</taxon>
        <taxon>Cyanophyceae</taxon>
        <taxon>Oscillatoriophycideae</taxon>
        <taxon>Oscillatoriales</taxon>
        <taxon>Sirenicapillariaceae</taxon>
        <taxon>Limnospira</taxon>
    </lineage>
</organism>
<keyword evidence="2" id="KW-1185">Reference proteome</keyword>
<accession>A0A9P1KAW9</accession>
<dbReference type="Proteomes" id="UP000032946">
    <property type="component" value="Chromosome"/>
</dbReference>
<sequence>MRLFIAYQNPYKFVKCLRDILNKILTILNILLKFKTLEIYLSAKLNYAR</sequence>
<name>A0A9P1KAW9_9CYAN</name>
<evidence type="ECO:0000313" key="2">
    <source>
        <dbReference type="Proteomes" id="UP000032946"/>
    </source>
</evidence>
<protein>
    <submittedName>
        <fullName evidence="1">Uncharacterized protein</fullName>
    </submittedName>
</protein>